<keyword evidence="5 7" id="KW-0472">Membrane</keyword>
<feature type="transmembrane region" description="Helical" evidence="7">
    <location>
        <begin position="416"/>
        <end position="439"/>
    </location>
</feature>
<dbReference type="InterPro" id="IPR000109">
    <property type="entry name" value="POT_fam"/>
</dbReference>
<feature type="transmembrane region" description="Helical" evidence="7">
    <location>
        <begin position="101"/>
        <end position="127"/>
    </location>
</feature>
<keyword evidence="4 7" id="KW-1133">Transmembrane helix</keyword>
<organism evidence="8 9">
    <name type="scientific">Canna indica</name>
    <name type="common">Indian-shot</name>
    <dbReference type="NCBI Taxonomy" id="4628"/>
    <lineage>
        <taxon>Eukaryota</taxon>
        <taxon>Viridiplantae</taxon>
        <taxon>Streptophyta</taxon>
        <taxon>Embryophyta</taxon>
        <taxon>Tracheophyta</taxon>
        <taxon>Spermatophyta</taxon>
        <taxon>Magnoliopsida</taxon>
        <taxon>Liliopsida</taxon>
        <taxon>Zingiberales</taxon>
        <taxon>Cannaceae</taxon>
        <taxon>Canna</taxon>
    </lineage>
</organism>
<evidence type="ECO:0000256" key="4">
    <source>
        <dbReference type="ARBA" id="ARBA00022989"/>
    </source>
</evidence>
<dbReference type="GO" id="GO:0016020">
    <property type="term" value="C:membrane"/>
    <property type="evidence" value="ECO:0007669"/>
    <property type="project" value="UniProtKB-SubCell"/>
</dbReference>
<evidence type="ECO:0000256" key="3">
    <source>
        <dbReference type="ARBA" id="ARBA00022692"/>
    </source>
</evidence>
<dbReference type="CDD" id="cd17416">
    <property type="entry name" value="MFS_NPF1_2"/>
    <property type="match status" value="1"/>
</dbReference>
<evidence type="ECO:0000313" key="8">
    <source>
        <dbReference type="EMBL" id="WOL15243.1"/>
    </source>
</evidence>
<proteinExistence type="inferred from homology"/>
<evidence type="ECO:0000256" key="7">
    <source>
        <dbReference type="SAM" id="Phobius"/>
    </source>
</evidence>
<evidence type="ECO:0000256" key="2">
    <source>
        <dbReference type="ARBA" id="ARBA00005982"/>
    </source>
</evidence>
<feature type="transmembrane region" description="Helical" evidence="7">
    <location>
        <begin position="549"/>
        <end position="572"/>
    </location>
</feature>
<feature type="transmembrane region" description="Helical" evidence="7">
    <location>
        <begin position="147"/>
        <end position="170"/>
    </location>
</feature>
<accession>A0AAQ3KUI4</accession>
<dbReference type="InterPro" id="IPR036259">
    <property type="entry name" value="MFS_trans_sf"/>
</dbReference>
<name>A0AAQ3KUI4_9LILI</name>
<dbReference type="Pfam" id="PF00854">
    <property type="entry name" value="PTR2"/>
    <property type="match status" value="1"/>
</dbReference>
<comment type="similarity">
    <text evidence="2">Belongs to the major facilitator superfamily. Proton-dependent oligopeptide transporter (POT/PTR) (TC 2.A.17) family.</text>
</comment>
<dbReference type="Proteomes" id="UP001327560">
    <property type="component" value="Chromosome 7"/>
</dbReference>
<dbReference type="SUPFAM" id="SSF103473">
    <property type="entry name" value="MFS general substrate transporter"/>
    <property type="match status" value="1"/>
</dbReference>
<protein>
    <submittedName>
        <fullName evidence="8">Protein NRT1/ PTR FAMILY 2.11-like</fullName>
    </submittedName>
</protein>
<dbReference type="EMBL" id="CP136896">
    <property type="protein sequence ID" value="WOL15243.1"/>
    <property type="molecule type" value="Genomic_DNA"/>
</dbReference>
<evidence type="ECO:0000313" key="9">
    <source>
        <dbReference type="Proteomes" id="UP001327560"/>
    </source>
</evidence>
<keyword evidence="9" id="KW-1185">Reference proteome</keyword>
<dbReference type="GO" id="GO:0022857">
    <property type="term" value="F:transmembrane transporter activity"/>
    <property type="evidence" value="ECO:0007669"/>
    <property type="project" value="InterPro"/>
</dbReference>
<feature type="transmembrane region" description="Helical" evidence="7">
    <location>
        <begin position="501"/>
        <end position="524"/>
    </location>
</feature>
<dbReference type="PANTHER" id="PTHR11654">
    <property type="entry name" value="OLIGOPEPTIDE TRANSPORTER-RELATED"/>
    <property type="match status" value="1"/>
</dbReference>
<feature type="region of interest" description="Disordered" evidence="6">
    <location>
        <begin position="1"/>
        <end position="24"/>
    </location>
</feature>
<reference evidence="8 9" key="1">
    <citation type="submission" date="2023-10" db="EMBL/GenBank/DDBJ databases">
        <title>Chromosome-scale genome assembly provides insights into flower coloration mechanisms of Canna indica.</title>
        <authorList>
            <person name="Li C."/>
        </authorList>
    </citation>
    <scope>NUCLEOTIDE SEQUENCE [LARGE SCALE GENOMIC DNA]</scope>
    <source>
        <tissue evidence="8">Flower</tissue>
    </source>
</reference>
<evidence type="ECO:0000256" key="5">
    <source>
        <dbReference type="ARBA" id="ARBA00023136"/>
    </source>
</evidence>
<dbReference type="AlphaFoldDB" id="A0AAQ3KUI4"/>
<sequence length="576" mass="63492">MPSMEDKKQTQAMEEGLENGSTTAEPEIKYRGWKTMPYIVGNETFEKLGALGTIGNLVVYFTTVFHIPSVATATMVNAFNATSNFAPLLGAFLADTYYGRYATIGIGSIASQLGLLFIMLTAAIPNLHPPQCKPGQPCRGPTPGQHAFLLLGLLFLVIGAGGIRPCNLAFGADQFDARTEHGKRGINSFFNLYYFTFNFAMLISATVVVYIQSNVSWSIGLGVPVVFMFFSCVLFFAGSRIYVKVRPEGSPFSSVAQVIVAAFRKRRLKLPEDPKQSLFDPPHSSSLISKLPYSDQFRCLDKAAIAIPKDEIDANGCSANPWRLCTLQEVEQVKCIARIIPIWSTTIIYQVATSQEITYAILQALQSDRRLGRFQIPAGSFTVFPMLAMTIWIPIYDRIIVPRVERITKKEGGITMLQRMGIGHVLAVVAMVVAGVTEARRRSAALSHKSLEISITGSGISPFSALWLIPMLGIMGVSEAFSTVSQVEFYYKQFPENMRSFAGSVVALGFAAGGYLSSLMVMVVNRSTGRRAGEANWLAEDLNKGRLDFFYYTVAALVVLNFVYFIACAKWYRYKV</sequence>
<comment type="subcellular location">
    <subcellularLocation>
        <location evidence="1">Membrane</location>
        <topology evidence="1">Multi-pass membrane protein</topology>
    </subcellularLocation>
</comment>
<evidence type="ECO:0000256" key="1">
    <source>
        <dbReference type="ARBA" id="ARBA00004141"/>
    </source>
</evidence>
<keyword evidence="3 7" id="KW-0812">Transmembrane</keyword>
<evidence type="ECO:0000256" key="6">
    <source>
        <dbReference type="SAM" id="MobiDB-lite"/>
    </source>
</evidence>
<gene>
    <name evidence="8" type="ORF">Cni_G24024</name>
</gene>
<feature type="transmembrane region" description="Helical" evidence="7">
    <location>
        <begin position="217"/>
        <end position="237"/>
    </location>
</feature>
<feature type="transmembrane region" description="Helical" evidence="7">
    <location>
        <begin position="376"/>
        <end position="396"/>
    </location>
</feature>
<dbReference type="Gene3D" id="1.20.1250.20">
    <property type="entry name" value="MFS general substrate transporter like domains"/>
    <property type="match status" value="1"/>
</dbReference>
<feature type="transmembrane region" description="Helical" evidence="7">
    <location>
        <begin position="191"/>
        <end position="211"/>
    </location>
</feature>